<reference evidence="3 4" key="1">
    <citation type="submission" date="2016-12" db="EMBL/GenBank/DDBJ databases">
        <title>The new phylogeny of genus Mycobacterium.</title>
        <authorList>
            <person name="Tortoli E."/>
            <person name="Trovato A."/>
            <person name="Cirillo D.M."/>
        </authorList>
    </citation>
    <scope>NUCLEOTIDE SEQUENCE [LARGE SCALE GENOMIC DNA]</scope>
    <source>
        <strain evidence="3 4">CCUG 66554</strain>
    </source>
</reference>
<dbReference type="Pfam" id="PF02470">
    <property type="entry name" value="MlaD"/>
    <property type="match status" value="1"/>
</dbReference>
<dbReference type="InterPro" id="IPR052336">
    <property type="entry name" value="MlaD_Phospholipid_Transporter"/>
</dbReference>
<gene>
    <name evidence="3" type="ORF">BST43_07170</name>
</gene>
<comment type="caution">
    <text evidence="3">The sequence shown here is derived from an EMBL/GenBank/DDBJ whole genome shotgun (WGS) entry which is preliminary data.</text>
</comment>
<dbReference type="PANTHER" id="PTHR33371:SF19">
    <property type="entry name" value="MCE-FAMILY PROTEIN MCE4A"/>
    <property type="match status" value="1"/>
</dbReference>
<sequence>MSIRAPGSGVDVKNRRDSHHDLDGAVFSRRQLLVRGGAALAVVVAMTAALLVKSTGVLDRYVNIVAELHNVGDGLPPRSDVKYRGVLVGTVDGVTPGVGMQPNRVHVRLKPLYAPSIPATVTARVVPSNVFAVSALQLVDHGSGAPIREGGHIAEDTRLPTVLFQTTVNKLREILTATGRGREDNTLGILAAVGAATDHRRVELLTSAAQLDRALDQLNAVVATDQGPSTVSALVQAARGLSQTAPDLVDALHQAVVPMQTLAEKRDQLRTFIGAGVHTTGTTAESLRNHTDQLIQITTDLTPVLGVLADNAQHFVPISQRITRFSDTFFQQVWDPELTTARGRVNLSFTPSYTYTRADCPRYGELKGPSCFTAPQIAVRPDLPEVLLPQNYHPPANLAPPPGTVVGENGNLVAVGPPLVNPNPDLRDPNPPVPSWLTPAPPVPGSADPGQIGMAPASFGGNVGPVGSVQERGQLGRILGQPATSADQLVLGPIARGAVVTRTQDLNNQGDAR</sequence>
<dbReference type="EMBL" id="MVII01000007">
    <property type="protein sequence ID" value="ORB59452.1"/>
    <property type="molecule type" value="Genomic_DNA"/>
</dbReference>
<protein>
    <submittedName>
        <fullName evidence="3">Mammalian cell entry protein</fullName>
    </submittedName>
</protein>
<dbReference type="PANTHER" id="PTHR33371">
    <property type="entry name" value="INTERMEMBRANE PHOSPHOLIPID TRANSPORT SYSTEM BINDING PROTEIN MLAD-RELATED"/>
    <property type="match status" value="1"/>
</dbReference>
<dbReference type="RefSeq" id="WP_083014064.1">
    <property type="nucleotide sequence ID" value="NZ_MVII01000007.1"/>
</dbReference>
<evidence type="ECO:0000313" key="3">
    <source>
        <dbReference type="EMBL" id="ORB59452.1"/>
    </source>
</evidence>
<dbReference type="STRING" id="1578165.BKG68_11470"/>
<dbReference type="AlphaFoldDB" id="A0A1X0J996"/>
<proteinExistence type="predicted"/>
<name>A0A1X0J996_9MYCO</name>
<dbReference type="InterPro" id="IPR003399">
    <property type="entry name" value="Mce/MlaD"/>
</dbReference>
<dbReference type="Pfam" id="PF11887">
    <property type="entry name" value="Mce4_CUP1"/>
    <property type="match status" value="1"/>
</dbReference>
<evidence type="ECO:0000259" key="1">
    <source>
        <dbReference type="Pfam" id="PF02470"/>
    </source>
</evidence>
<dbReference type="GO" id="GO:0051701">
    <property type="term" value="P:biological process involved in interaction with host"/>
    <property type="evidence" value="ECO:0007669"/>
    <property type="project" value="TreeGrafter"/>
</dbReference>
<organism evidence="3 4">
    <name type="scientific">Mycobacteroides saopaulense</name>
    <dbReference type="NCBI Taxonomy" id="1578165"/>
    <lineage>
        <taxon>Bacteria</taxon>
        <taxon>Bacillati</taxon>
        <taxon>Actinomycetota</taxon>
        <taxon>Actinomycetes</taxon>
        <taxon>Mycobacteriales</taxon>
        <taxon>Mycobacteriaceae</taxon>
        <taxon>Mycobacteroides</taxon>
    </lineage>
</organism>
<evidence type="ECO:0000313" key="4">
    <source>
        <dbReference type="Proteomes" id="UP000192434"/>
    </source>
</evidence>
<feature type="domain" description="Mce/MlaD" evidence="1">
    <location>
        <begin position="61"/>
        <end position="138"/>
    </location>
</feature>
<dbReference type="InterPro" id="IPR024516">
    <property type="entry name" value="Mce_C"/>
</dbReference>
<dbReference type="Proteomes" id="UP000192434">
    <property type="component" value="Unassembled WGS sequence"/>
</dbReference>
<evidence type="ECO:0000259" key="2">
    <source>
        <dbReference type="Pfam" id="PF11887"/>
    </source>
</evidence>
<feature type="domain" description="Mammalian cell entry C-terminal" evidence="2">
    <location>
        <begin position="144"/>
        <end position="324"/>
    </location>
</feature>
<dbReference type="GO" id="GO:0005576">
    <property type="term" value="C:extracellular region"/>
    <property type="evidence" value="ECO:0007669"/>
    <property type="project" value="TreeGrafter"/>
</dbReference>
<accession>A0A1X0J996</accession>